<evidence type="ECO:0000313" key="1">
    <source>
        <dbReference type="EMBL" id="MBB5264013.1"/>
    </source>
</evidence>
<gene>
    <name evidence="1" type="ORF">HNP82_001118</name>
</gene>
<name>A0A7W8H962_9FIRM</name>
<reference evidence="1 2" key="1">
    <citation type="submission" date="2020-08" db="EMBL/GenBank/DDBJ databases">
        <title>Genomic Encyclopedia of Type Strains, Phase IV (KMG-IV): sequencing the most valuable type-strain genomes for metagenomic binning, comparative biology and taxonomic classification.</title>
        <authorList>
            <person name="Goeker M."/>
        </authorList>
    </citation>
    <scope>NUCLEOTIDE SEQUENCE [LARGE SCALE GENOMIC DNA]</scope>
    <source>
        <strain evidence="1 2">DSM 106146</strain>
    </source>
</reference>
<organism evidence="1 2">
    <name type="scientific">Catenibacillus scindens</name>
    <dbReference type="NCBI Taxonomy" id="673271"/>
    <lineage>
        <taxon>Bacteria</taxon>
        <taxon>Bacillati</taxon>
        <taxon>Bacillota</taxon>
        <taxon>Clostridia</taxon>
        <taxon>Lachnospirales</taxon>
        <taxon>Lachnospiraceae</taxon>
        <taxon>Catenibacillus</taxon>
    </lineage>
</organism>
<sequence length="73" mass="8661">MICGRPAVVIGHREGEKNLILFTWDKERKEYIYEYIDKDCGSANVYKFTNHGEDYILSANRETDEVALYRLWL</sequence>
<comment type="caution">
    <text evidence="1">The sequence shown here is derived from an EMBL/GenBank/DDBJ whole genome shotgun (WGS) entry which is preliminary data.</text>
</comment>
<protein>
    <submittedName>
        <fullName evidence="1">Uncharacterized protein</fullName>
    </submittedName>
</protein>
<evidence type="ECO:0000313" key="2">
    <source>
        <dbReference type="Proteomes" id="UP000543642"/>
    </source>
</evidence>
<dbReference type="Proteomes" id="UP000543642">
    <property type="component" value="Unassembled WGS sequence"/>
</dbReference>
<dbReference type="AlphaFoldDB" id="A0A7W8H962"/>
<keyword evidence="2" id="KW-1185">Reference proteome</keyword>
<dbReference type="EMBL" id="JACHFW010000003">
    <property type="protein sequence ID" value="MBB5264013.1"/>
    <property type="molecule type" value="Genomic_DNA"/>
</dbReference>
<accession>A0A7W8H962</accession>
<proteinExistence type="predicted"/>